<dbReference type="EMBL" id="JACHGN010000011">
    <property type="protein sequence ID" value="MBB5135497.1"/>
    <property type="molecule type" value="Genomic_DNA"/>
</dbReference>
<name>A0A840PEC4_9ACTN</name>
<evidence type="ECO:0000313" key="4">
    <source>
        <dbReference type="EMBL" id="MBB5135497.1"/>
    </source>
</evidence>
<dbReference type="AlphaFoldDB" id="A0A840PEC4"/>
<dbReference type="InterPro" id="IPR013094">
    <property type="entry name" value="AB_hydrolase_3"/>
</dbReference>
<dbReference type="PANTHER" id="PTHR48081:SF30">
    <property type="entry name" value="ACETYL-HYDROLASE LIPR-RELATED"/>
    <property type="match status" value="1"/>
</dbReference>
<dbReference type="Gene3D" id="3.40.50.1820">
    <property type="entry name" value="alpha/beta hydrolase"/>
    <property type="match status" value="1"/>
</dbReference>
<evidence type="ECO:0000313" key="5">
    <source>
        <dbReference type="Proteomes" id="UP000578449"/>
    </source>
</evidence>
<feature type="domain" description="Alpha/beta hydrolase fold-3" evidence="3">
    <location>
        <begin position="72"/>
        <end position="272"/>
    </location>
</feature>
<dbReference type="Pfam" id="PF07859">
    <property type="entry name" value="Abhydrolase_3"/>
    <property type="match status" value="1"/>
</dbReference>
<dbReference type="PANTHER" id="PTHR48081">
    <property type="entry name" value="AB HYDROLASE SUPERFAMILY PROTEIN C4A8.06C"/>
    <property type="match status" value="1"/>
</dbReference>
<dbReference type="SUPFAM" id="SSF53474">
    <property type="entry name" value="alpha/beta-Hydrolases"/>
    <property type="match status" value="1"/>
</dbReference>
<dbReference type="RefSeq" id="WP_185052445.1">
    <property type="nucleotide sequence ID" value="NZ_BAABIX010000002.1"/>
</dbReference>
<dbReference type="InterPro" id="IPR050300">
    <property type="entry name" value="GDXG_lipolytic_enzyme"/>
</dbReference>
<evidence type="ECO:0000256" key="1">
    <source>
        <dbReference type="ARBA" id="ARBA00010515"/>
    </source>
</evidence>
<comment type="similarity">
    <text evidence="1">Belongs to the 'GDXG' lipolytic enzyme family.</text>
</comment>
<evidence type="ECO:0000256" key="2">
    <source>
        <dbReference type="ARBA" id="ARBA00022801"/>
    </source>
</evidence>
<organism evidence="4 5">
    <name type="scientific">Thermocatellispora tengchongensis</name>
    <dbReference type="NCBI Taxonomy" id="1073253"/>
    <lineage>
        <taxon>Bacteria</taxon>
        <taxon>Bacillati</taxon>
        <taxon>Actinomycetota</taxon>
        <taxon>Actinomycetes</taxon>
        <taxon>Streptosporangiales</taxon>
        <taxon>Streptosporangiaceae</taxon>
        <taxon>Thermocatellispora</taxon>
    </lineage>
</organism>
<accession>A0A840PEC4</accession>
<gene>
    <name evidence="4" type="ORF">HNP84_005241</name>
</gene>
<dbReference type="GO" id="GO:0004806">
    <property type="term" value="F:triacylglycerol lipase activity"/>
    <property type="evidence" value="ECO:0007669"/>
    <property type="project" value="TreeGrafter"/>
</dbReference>
<protein>
    <submittedName>
        <fullName evidence="4">Acetyl esterase/lipase</fullName>
    </submittedName>
</protein>
<proteinExistence type="inferred from homology"/>
<reference evidence="4 5" key="1">
    <citation type="submission" date="2020-08" db="EMBL/GenBank/DDBJ databases">
        <title>Genomic Encyclopedia of Type Strains, Phase IV (KMG-IV): sequencing the most valuable type-strain genomes for metagenomic binning, comparative biology and taxonomic classification.</title>
        <authorList>
            <person name="Goeker M."/>
        </authorList>
    </citation>
    <scope>NUCLEOTIDE SEQUENCE [LARGE SCALE GENOMIC DNA]</scope>
    <source>
        <strain evidence="4 5">DSM 45615</strain>
    </source>
</reference>
<comment type="caution">
    <text evidence="4">The sequence shown here is derived from an EMBL/GenBank/DDBJ whole genome shotgun (WGS) entry which is preliminary data.</text>
</comment>
<keyword evidence="2" id="KW-0378">Hydrolase</keyword>
<dbReference type="Proteomes" id="UP000578449">
    <property type="component" value="Unassembled WGS sequence"/>
</dbReference>
<sequence length="302" mass="31917">MMANDQLKRRAMELFRAAGEDPGGSSVEDLRARDDALWARFVPPDAIVEAVDAAGVPSLWVSVPGSDPGRAVVWFHGGGFMIGSPAGRRAFGADLARAAGCRVLLPGYRLAPEHVFPAQLDDAVAAYAWAADLLGAGNVVLGGDSAGGGLAVTAMLAARERGLPLPAGAIPTSAALDWTFTGASHTTNLHLEPVATKDVYRQVAERFLAGHDPRDPLVSPLFADLRGLPPVLLMVGGEETLLDDSRGFAEALRAAGGQADLRVYEGMFHYWHLFASFLPEGRHAVQTMAEFVLRRTGARSAA</sequence>
<keyword evidence="5" id="KW-1185">Reference proteome</keyword>
<dbReference type="InterPro" id="IPR029058">
    <property type="entry name" value="AB_hydrolase_fold"/>
</dbReference>
<evidence type="ECO:0000259" key="3">
    <source>
        <dbReference type="Pfam" id="PF07859"/>
    </source>
</evidence>